<dbReference type="EMBL" id="VIAR01000009">
    <property type="protein sequence ID" value="TQD37754.1"/>
    <property type="molecule type" value="Genomic_DNA"/>
</dbReference>
<gene>
    <name evidence="2" type="ORF">FKR84_09785</name>
</gene>
<dbReference type="AlphaFoldDB" id="A0A507ZND3"/>
<evidence type="ECO:0000256" key="1">
    <source>
        <dbReference type="SAM" id="SignalP"/>
    </source>
</evidence>
<accession>A0A507ZND3</accession>
<organism evidence="2 3">
    <name type="scientific">Haloflavibacter putidus</name>
    <dbReference type="NCBI Taxonomy" id="2576776"/>
    <lineage>
        <taxon>Bacteria</taxon>
        <taxon>Pseudomonadati</taxon>
        <taxon>Bacteroidota</taxon>
        <taxon>Flavobacteriia</taxon>
        <taxon>Flavobacteriales</taxon>
        <taxon>Flavobacteriaceae</taxon>
        <taxon>Haloflavibacter</taxon>
    </lineage>
</organism>
<sequence length="171" mass="19503">MKPIFWSLLLCSQLLSAQAFDFGGGATVSVGLQDEWGVNMRAQYHQESDWSYLTAYNLFFRRDVTTQNTETFSEFGASINYKLLSIDQITILGGLGYTLNNFEMRKNHPDTSNNLFFQTGDFNHGAELKFIGFLPLGESFRLFAEFNLKSFGRRYDSFTFGLVYRIQASGT</sequence>
<comment type="caution">
    <text evidence="2">The sequence shown here is derived from an EMBL/GenBank/DDBJ whole genome shotgun (WGS) entry which is preliminary data.</text>
</comment>
<evidence type="ECO:0000313" key="2">
    <source>
        <dbReference type="EMBL" id="TQD37754.1"/>
    </source>
</evidence>
<name>A0A507ZND3_9FLAO</name>
<proteinExistence type="predicted"/>
<feature type="signal peptide" evidence="1">
    <location>
        <begin position="1"/>
        <end position="21"/>
    </location>
</feature>
<dbReference type="Proteomes" id="UP000317169">
    <property type="component" value="Unassembled WGS sequence"/>
</dbReference>
<evidence type="ECO:0000313" key="3">
    <source>
        <dbReference type="Proteomes" id="UP000317169"/>
    </source>
</evidence>
<keyword evidence="3" id="KW-1185">Reference proteome</keyword>
<reference evidence="2 3" key="1">
    <citation type="submission" date="2019-06" db="EMBL/GenBank/DDBJ databases">
        <title>Flavibacter putida gen. nov., sp. nov., a novel marine bacterium of the family Flavobacteriaceae isolated from coastal seawater.</title>
        <authorList>
            <person name="Feng X."/>
        </authorList>
    </citation>
    <scope>NUCLEOTIDE SEQUENCE [LARGE SCALE GENOMIC DNA]</scope>
    <source>
        <strain evidence="2 3">PLHSN227</strain>
    </source>
</reference>
<dbReference type="OrthoDB" id="1160367at2"/>
<keyword evidence="1" id="KW-0732">Signal</keyword>
<evidence type="ECO:0008006" key="4">
    <source>
        <dbReference type="Google" id="ProtNLM"/>
    </source>
</evidence>
<dbReference type="RefSeq" id="WP_141422129.1">
    <property type="nucleotide sequence ID" value="NZ_VIAR01000009.1"/>
</dbReference>
<feature type="chain" id="PRO_5021433296" description="Outer membrane protein beta-barrel domain-containing protein" evidence="1">
    <location>
        <begin position="22"/>
        <end position="171"/>
    </location>
</feature>
<protein>
    <recommendedName>
        <fullName evidence="4">Outer membrane protein beta-barrel domain-containing protein</fullName>
    </recommendedName>
</protein>